<dbReference type="InterPro" id="IPR016667">
    <property type="entry name" value="Caps_polysacc_synth_CpsB/CapC"/>
</dbReference>
<comment type="caution">
    <text evidence="6">The sequence shown here is derived from an EMBL/GenBank/DDBJ whole genome shotgun (WGS) entry which is preliminary data.</text>
</comment>
<dbReference type="GO" id="GO:0004725">
    <property type="term" value="F:protein tyrosine phosphatase activity"/>
    <property type="evidence" value="ECO:0007669"/>
    <property type="project" value="UniProtKB-EC"/>
</dbReference>
<evidence type="ECO:0000256" key="2">
    <source>
        <dbReference type="ARBA" id="ARBA00013064"/>
    </source>
</evidence>
<keyword evidence="4" id="KW-0904">Protein phosphatase</keyword>
<name>A0A2S6G1D5_9CLOT</name>
<evidence type="ECO:0000256" key="1">
    <source>
        <dbReference type="ARBA" id="ARBA00005750"/>
    </source>
</evidence>
<dbReference type="PANTHER" id="PTHR39181:SF1">
    <property type="entry name" value="TYROSINE-PROTEIN PHOSPHATASE YWQE"/>
    <property type="match status" value="1"/>
</dbReference>
<dbReference type="EMBL" id="PTIS01000001">
    <property type="protein sequence ID" value="PPK49727.1"/>
    <property type="molecule type" value="Genomic_DNA"/>
</dbReference>
<dbReference type="AlphaFoldDB" id="A0A2S6G1D5"/>
<dbReference type="PIRSF" id="PIRSF016557">
    <property type="entry name" value="Caps_synth_CpsB"/>
    <property type="match status" value="1"/>
</dbReference>
<dbReference type="InterPro" id="IPR016195">
    <property type="entry name" value="Pol/histidinol_Pase-like"/>
</dbReference>
<evidence type="ECO:0000313" key="7">
    <source>
        <dbReference type="Proteomes" id="UP000239863"/>
    </source>
</evidence>
<sequence>MIDFHSHIIPSVDDGSSSFKMSLNMIENSKRQGVKAICATPHFIVGEYEIDRIEYEKSIESLRKATSDIKIVNGLELYINPELPYLYEKDNIWGINNKGYLLIELPMRDFPIYTKDVFYELRLLGLNPIIAHPERNIAILKDPKLLMDLVHQGTLIQMNAGSLMGNYGDRIKKFAESLVDKNLAHILGSDGHNDDKRNTNIKEAFEIIKSRNLDLYKWILNNEEKVLDGQEVEKLEINLNKRKKMFSFFKKN</sequence>
<dbReference type="Pfam" id="PF19567">
    <property type="entry name" value="CpsB_CapC"/>
    <property type="match status" value="1"/>
</dbReference>
<dbReference type="RefSeq" id="WP_104409047.1">
    <property type="nucleotide sequence ID" value="NZ_PTIS01000001.1"/>
</dbReference>
<organism evidence="6 7">
    <name type="scientific">Clostridium algidicarnis DSM 15099</name>
    <dbReference type="NCBI Taxonomy" id="1121295"/>
    <lineage>
        <taxon>Bacteria</taxon>
        <taxon>Bacillati</taxon>
        <taxon>Bacillota</taxon>
        <taxon>Clostridia</taxon>
        <taxon>Eubacteriales</taxon>
        <taxon>Clostridiaceae</taxon>
        <taxon>Clostridium</taxon>
    </lineage>
</organism>
<evidence type="ECO:0000256" key="4">
    <source>
        <dbReference type="ARBA" id="ARBA00022912"/>
    </source>
</evidence>
<keyword evidence="3" id="KW-0378">Hydrolase</keyword>
<dbReference type="Gene3D" id="3.20.20.140">
    <property type="entry name" value="Metal-dependent hydrolases"/>
    <property type="match status" value="1"/>
</dbReference>
<proteinExistence type="inferred from homology"/>
<dbReference type="PANTHER" id="PTHR39181">
    <property type="entry name" value="TYROSINE-PROTEIN PHOSPHATASE YWQE"/>
    <property type="match status" value="1"/>
</dbReference>
<evidence type="ECO:0000256" key="5">
    <source>
        <dbReference type="ARBA" id="ARBA00051722"/>
    </source>
</evidence>
<dbReference type="OrthoDB" id="9788539at2"/>
<accession>A0A2S6G1D5</accession>
<comment type="similarity">
    <text evidence="1">Belongs to the metallo-dependent hydrolases superfamily. CpsB/CapC family.</text>
</comment>
<evidence type="ECO:0000256" key="3">
    <source>
        <dbReference type="ARBA" id="ARBA00022801"/>
    </source>
</evidence>
<reference evidence="6 7" key="1">
    <citation type="submission" date="2018-02" db="EMBL/GenBank/DDBJ databases">
        <title>Genomic Encyclopedia of Archaeal and Bacterial Type Strains, Phase II (KMG-II): from individual species to whole genera.</title>
        <authorList>
            <person name="Goeker M."/>
        </authorList>
    </citation>
    <scope>NUCLEOTIDE SEQUENCE [LARGE SCALE GENOMIC DNA]</scope>
    <source>
        <strain evidence="6 7">DSM 15099</strain>
    </source>
</reference>
<gene>
    <name evidence="6" type="ORF">BD821_101392</name>
</gene>
<protein>
    <recommendedName>
        <fullName evidence="2">protein-tyrosine-phosphatase</fullName>
        <ecNumber evidence="2">3.1.3.48</ecNumber>
    </recommendedName>
</protein>
<dbReference type="SUPFAM" id="SSF89550">
    <property type="entry name" value="PHP domain-like"/>
    <property type="match status" value="1"/>
</dbReference>
<dbReference type="EC" id="3.1.3.48" evidence="2"/>
<dbReference type="Proteomes" id="UP000239863">
    <property type="component" value="Unassembled WGS sequence"/>
</dbReference>
<dbReference type="GO" id="GO:0030145">
    <property type="term" value="F:manganese ion binding"/>
    <property type="evidence" value="ECO:0007669"/>
    <property type="project" value="InterPro"/>
</dbReference>
<comment type="catalytic activity">
    <reaction evidence="5">
        <text>O-phospho-L-tyrosyl-[protein] + H2O = L-tyrosyl-[protein] + phosphate</text>
        <dbReference type="Rhea" id="RHEA:10684"/>
        <dbReference type="Rhea" id="RHEA-COMP:10136"/>
        <dbReference type="Rhea" id="RHEA-COMP:20101"/>
        <dbReference type="ChEBI" id="CHEBI:15377"/>
        <dbReference type="ChEBI" id="CHEBI:43474"/>
        <dbReference type="ChEBI" id="CHEBI:46858"/>
        <dbReference type="ChEBI" id="CHEBI:61978"/>
        <dbReference type="EC" id="3.1.3.48"/>
    </reaction>
</comment>
<evidence type="ECO:0000313" key="6">
    <source>
        <dbReference type="EMBL" id="PPK49727.1"/>
    </source>
</evidence>